<dbReference type="Proteomes" id="UP000308836">
    <property type="component" value="Unassembled WGS sequence"/>
</dbReference>
<reference evidence="1" key="1">
    <citation type="submission" date="2019-04" db="EMBL/GenBank/DDBJ databases">
        <title>Microbes associate with the intestines of laboratory mice.</title>
        <authorList>
            <person name="Navarre W."/>
            <person name="Wong E."/>
            <person name="Huang K."/>
            <person name="Tropini C."/>
            <person name="Ng K."/>
            <person name="Yu B."/>
        </authorList>
    </citation>
    <scope>NUCLEOTIDE SEQUENCE</scope>
    <source>
        <strain evidence="1">NM09_H32</strain>
    </source>
</reference>
<sequence length="499" mass="56983">MDKKEEKAMTIPVSIQTLLQDHVVESNRIEFKENFNPVPIIKTICGFANDIDNIGGGYIVIGVKEKNGTPVLPPEGLDPQQIDSILKKILNLCHQIEPHYFPVAEPVVYEGKNLVLIQVKGGPGRPYRCPDNVTSKHSVLNYYIRKFSSTIKAEQSQLKQLYCVSETIPFDDRPNFFASVDDLDKDLMRAHLKEINSRLYELADEKTVTELARDLQLVSGPSEDEHPLNVGLLMFSRHIHDYFRYARIEIVDIPDPTGTNMVEKIFEGPIQTQLKDALLYLKNYAIKEKIIKSASQAKATRVFNYPFQALEEILANAVYHRSYQIHEPITVRITPTEIEITSHPGFDTSIQDKDIEKYEIRSRVYRNRRIGDFLKELHLIEGRNTGFPNAINALRKNGSPLFTIHSEPERSFLSIRLPIHPEFMRQNGKIEKEQAYIEQILSLVQKDPLTLTELAKSMGYKGISAKLRKTVQQLIAQGRLAYVVQGKNIKLTMKNDSTN</sequence>
<keyword evidence="2" id="KW-1185">Reference proteome</keyword>
<protein>
    <submittedName>
        <fullName evidence="1">AAA family ATPase</fullName>
    </submittedName>
</protein>
<organism evidence="1 2">
    <name type="scientific">Dubosiella muris</name>
    <dbReference type="NCBI Taxonomy" id="3038133"/>
    <lineage>
        <taxon>Bacteria</taxon>
        <taxon>Bacillati</taxon>
        <taxon>Bacillota</taxon>
        <taxon>Erysipelotrichia</taxon>
        <taxon>Erysipelotrichales</taxon>
        <taxon>Erysipelotrichaceae</taxon>
        <taxon>Dubosiella</taxon>
    </lineage>
</organism>
<accession>A0AC61R4N8</accession>
<name>A0AC61R4N8_9FIRM</name>
<dbReference type="EMBL" id="SRYG01000028">
    <property type="protein sequence ID" value="TGY64939.1"/>
    <property type="molecule type" value="Genomic_DNA"/>
</dbReference>
<proteinExistence type="predicted"/>
<comment type="caution">
    <text evidence="1">The sequence shown here is derived from an EMBL/GenBank/DDBJ whole genome shotgun (WGS) entry which is preliminary data.</text>
</comment>
<evidence type="ECO:0000313" key="2">
    <source>
        <dbReference type="Proteomes" id="UP000308836"/>
    </source>
</evidence>
<gene>
    <name evidence="1" type="ORF">E5336_11110</name>
</gene>
<evidence type="ECO:0000313" key="1">
    <source>
        <dbReference type="EMBL" id="TGY64939.1"/>
    </source>
</evidence>